<reference evidence="3 4" key="1">
    <citation type="submission" date="2019-04" db="EMBL/GenBank/DDBJ databases">
        <title>Draft Whole-Genome sequence of the purple photosynthetic bacterium Rhodobacter capsulatus SP108 with an indigenous class A beta-lactamase.</title>
        <authorList>
            <person name="Robertson S."/>
            <person name="Meyer T.E."/>
            <person name="Kyndt J.A."/>
        </authorList>
    </citation>
    <scope>NUCLEOTIDE SEQUENCE [LARGE SCALE GENOMIC DNA]</scope>
    <source>
        <strain evidence="3 4">SP108</strain>
    </source>
</reference>
<dbReference type="GO" id="GO:0015562">
    <property type="term" value="F:efflux transmembrane transporter activity"/>
    <property type="evidence" value="ECO:0007669"/>
    <property type="project" value="InterPro"/>
</dbReference>
<keyword evidence="2" id="KW-0472">Membrane</keyword>
<gene>
    <name evidence="3" type="ORF">FBT96_03125</name>
</gene>
<dbReference type="Gene3D" id="2.20.200.10">
    <property type="entry name" value="Outer membrane efflux proteins (OEP)"/>
    <property type="match status" value="1"/>
</dbReference>
<dbReference type="AlphaFoldDB" id="A0A4U1K0S6"/>
<dbReference type="PROSITE" id="PS51257">
    <property type="entry name" value="PROKAR_LIPOPROTEIN"/>
    <property type="match status" value="1"/>
</dbReference>
<dbReference type="Pfam" id="PF02321">
    <property type="entry name" value="OEP"/>
    <property type="match status" value="2"/>
</dbReference>
<comment type="caution">
    <text evidence="3">The sequence shown here is derived from an EMBL/GenBank/DDBJ whole genome shotgun (WGS) entry which is preliminary data.</text>
</comment>
<organism evidence="3 4">
    <name type="scientific">Rhodobacter capsulatus</name>
    <name type="common">Rhodopseudomonas capsulata</name>
    <dbReference type="NCBI Taxonomy" id="1061"/>
    <lineage>
        <taxon>Bacteria</taxon>
        <taxon>Pseudomonadati</taxon>
        <taxon>Pseudomonadota</taxon>
        <taxon>Alphaproteobacteria</taxon>
        <taxon>Rhodobacterales</taxon>
        <taxon>Rhodobacter group</taxon>
        <taxon>Rhodobacter</taxon>
    </lineage>
</organism>
<dbReference type="NCBIfam" id="TIGR01845">
    <property type="entry name" value="outer_NodT"/>
    <property type="match status" value="1"/>
</dbReference>
<evidence type="ECO:0000313" key="3">
    <source>
        <dbReference type="EMBL" id="TKD25347.1"/>
    </source>
</evidence>
<proteinExistence type="inferred from homology"/>
<dbReference type="SUPFAM" id="SSF56954">
    <property type="entry name" value="Outer membrane efflux proteins (OEP)"/>
    <property type="match status" value="1"/>
</dbReference>
<accession>A0A4U1K0S6</accession>
<dbReference type="PANTHER" id="PTHR30203">
    <property type="entry name" value="OUTER MEMBRANE CATION EFFLUX PROTEIN"/>
    <property type="match status" value="1"/>
</dbReference>
<keyword evidence="2" id="KW-0812">Transmembrane</keyword>
<dbReference type="EMBL" id="SWJZ01000009">
    <property type="protein sequence ID" value="TKD25347.1"/>
    <property type="molecule type" value="Genomic_DNA"/>
</dbReference>
<evidence type="ECO:0000256" key="1">
    <source>
        <dbReference type="ARBA" id="ARBA00007613"/>
    </source>
</evidence>
<dbReference type="GO" id="GO:0005886">
    <property type="term" value="C:plasma membrane"/>
    <property type="evidence" value="ECO:0007669"/>
    <property type="project" value="UniProtKB-SubCell"/>
</dbReference>
<comment type="subcellular location">
    <subcellularLocation>
        <location evidence="2">Cell membrane</location>
        <topology evidence="2">Lipid-anchor</topology>
    </subcellularLocation>
</comment>
<comment type="similarity">
    <text evidence="1 2">Belongs to the outer membrane factor (OMF) (TC 1.B.17) family.</text>
</comment>
<dbReference type="OrthoDB" id="7181739at2"/>
<sequence>MSRASLTPRRSSGLGRFLTILPLTLALSACVTTEYSAPTSDTAASFAASAPGRSATGSWWLSFGDKTLDGLISTALARNLTIHEAVAAIDEAGAGVGIAGAGALPQVSAGANATRGDSQGSGVISDSTSATLSTSWMVDIFGGNRAARTAAIAELEAAKLSHEVARRAVTAAVATAYVDLRYYQESIALTRQSIASRRETLNLTQEMLEVGQASRLDVLQAEQAVAQAEAGLPALEIGFDQAVNRLATLTASRTAELRPGLQKGRAQPSARAKPSVGFPAEVIRARPDVQIAERSLAAAVARIGVAKAEFWPSVSLSGSIRPSNIRGGANPTSWSLGPQINLPIFTGGANRANLKAAESRAVQAHIRWQAAVLDAVEEVENGLSAWRRGGANVAAQRKLVGTAQETVTLARDSWRAGQTDFFTVLDAERTALTARTALAAALRDQAAAYIAVSIAAAAPM</sequence>
<evidence type="ECO:0000313" key="4">
    <source>
        <dbReference type="Proteomes" id="UP000310597"/>
    </source>
</evidence>
<dbReference type="RefSeq" id="WP_089258495.1">
    <property type="nucleotide sequence ID" value="NZ_SWJZ01000009.1"/>
</dbReference>
<keyword evidence="2" id="KW-0564">Palmitate</keyword>
<dbReference type="Proteomes" id="UP000310597">
    <property type="component" value="Unassembled WGS sequence"/>
</dbReference>
<protein>
    <submittedName>
        <fullName evidence="3">Efflux transporter outer membrane subunit</fullName>
    </submittedName>
</protein>
<keyword evidence="2" id="KW-1134">Transmembrane beta strand</keyword>
<evidence type="ECO:0000256" key="2">
    <source>
        <dbReference type="RuleBase" id="RU362097"/>
    </source>
</evidence>
<dbReference type="InterPro" id="IPR003423">
    <property type="entry name" value="OMP_efflux"/>
</dbReference>
<keyword evidence="2" id="KW-0449">Lipoprotein</keyword>
<name>A0A4U1K0S6_RHOCA</name>
<dbReference type="InterPro" id="IPR010131">
    <property type="entry name" value="MdtP/NodT-like"/>
</dbReference>
<dbReference type="Gene3D" id="1.20.1600.10">
    <property type="entry name" value="Outer membrane efflux proteins (OEP)"/>
    <property type="match status" value="1"/>
</dbReference>